<feature type="coiled-coil region" evidence="1">
    <location>
        <begin position="71"/>
        <end position="98"/>
    </location>
</feature>
<dbReference type="Proteomes" id="UP000545761">
    <property type="component" value="Unassembled WGS sequence"/>
</dbReference>
<comment type="caution">
    <text evidence="2">The sequence shown here is derived from an EMBL/GenBank/DDBJ whole genome shotgun (WGS) entry which is preliminary data.</text>
</comment>
<dbReference type="EMBL" id="JACEHE010000002">
    <property type="protein sequence ID" value="MBA2945109.1"/>
    <property type="molecule type" value="Genomic_DNA"/>
</dbReference>
<name>A0A7W0I7M1_9ACTN</name>
<organism evidence="2 3">
    <name type="scientific">Streptomyces himalayensis subsp. himalayensis</name>
    <dbReference type="NCBI Taxonomy" id="2756131"/>
    <lineage>
        <taxon>Bacteria</taxon>
        <taxon>Bacillati</taxon>
        <taxon>Actinomycetota</taxon>
        <taxon>Actinomycetes</taxon>
        <taxon>Kitasatosporales</taxon>
        <taxon>Streptomycetaceae</taxon>
        <taxon>Streptomyces</taxon>
        <taxon>Streptomyces himalayensis</taxon>
    </lineage>
</organism>
<protein>
    <submittedName>
        <fullName evidence="2">Uncharacterized protein</fullName>
    </submittedName>
</protein>
<dbReference type="RefSeq" id="WP_181656048.1">
    <property type="nucleotide sequence ID" value="NZ_JACEHE010000002.1"/>
</dbReference>
<gene>
    <name evidence="2" type="ORF">H1D24_04515</name>
</gene>
<reference evidence="2 3" key="1">
    <citation type="submission" date="2020-07" db="EMBL/GenBank/DDBJ databases">
        <title>Streptomyces isolated from Indian soil.</title>
        <authorList>
            <person name="Mandal S."/>
            <person name="Maiti P.K."/>
        </authorList>
    </citation>
    <scope>NUCLEOTIDE SEQUENCE [LARGE SCALE GENOMIC DNA]</scope>
    <source>
        <strain evidence="2 3">PSKA28</strain>
    </source>
</reference>
<evidence type="ECO:0000256" key="1">
    <source>
        <dbReference type="SAM" id="Coils"/>
    </source>
</evidence>
<accession>A0A7W0I7M1</accession>
<keyword evidence="1" id="KW-0175">Coiled coil</keyword>
<evidence type="ECO:0000313" key="3">
    <source>
        <dbReference type="Proteomes" id="UP000545761"/>
    </source>
</evidence>
<dbReference type="AlphaFoldDB" id="A0A7W0I7M1"/>
<proteinExistence type="predicted"/>
<evidence type="ECO:0000313" key="2">
    <source>
        <dbReference type="EMBL" id="MBA2945109.1"/>
    </source>
</evidence>
<sequence>MPKPNTRRLDREIQLATRKLEAAKKGEMWPLTGAEKRAVLAALAGGSYKVVRGKSPGRAERKLETLWASVQTRLKSELKALQKERQRVVNEAASAKAATKSSGWW</sequence>